<evidence type="ECO:0008006" key="3">
    <source>
        <dbReference type="Google" id="ProtNLM"/>
    </source>
</evidence>
<protein>
    <recommendedName>
        <fullName evidence="3">Secreted protein</fullName>
    </recommendedName>
</protein>
<organism evidence="1 2">
    <name type="scientific">Citricoccus parietis</name>
    <dbReference type="NCBI Taxonomy" id="592307"/>
    <lineage>
        <taxon>Bacteria</taxon>
        <taxon>Bacillati</taxon>
        <taxon>Actinomycetota</taxon>
        <taxon>Actinomycetes</taxon>
        <taxon>Micrococcales</taxon>
        <taxon>Micrococcaceae</taxon>
        <taxon>Citricoccus</taxon>
    </lineage>
</organism>
<evidence type="ECO:0000313" key="2">
    <source>
        <dbReference type="Proteomes" id="UP001589575"/>
    </source>
</evidence>
<accession>A0ABV5FUP3</accession>
<sequence>MPESGRSSPCAMVRVVVLPAPLGPSSAVTSPLRARKSTPLRMWRSPRRLRTVFCSPSRDTRTEGEDGTHPWYPRGPLLLRPVELAWPTPPSGKARLTFAVALIR</sequence>
<comment type="caution">
    <text evidence="1">The sequence shown here is derived from an EMBL/GenBank/DDBJ whole genome shotgun (WGS) entry which is preliminary data.</text>
</comment>
<name>A0ABV5FUP3_9MICC</name>
<dbReference type="Proteomes" id="UP001589575">
    <property type="component" value="Unassembled WGS sequence"/>
</dbReference>
<proteinExistence type="predicted"/>
<gene>
    <name evidence="1" type="ORF">ACFFX0_04045</name>
</gene>
<reference evidence="1 2" key="1">
    <citation type="submission" date="2024-09" db="EMBL/GenBank/DDBJ databases">
        <authorList>
            <person name="Sun Q."/>
            <person name="Mori K."/>
        </authorList>
    </citation>
    <scope>NUCLEOTIDE SEQUENCE [LARGE SCALE GENOMIC DNA]</scope>
    <source>
        <strain evidence="1 2">CCM 7609</strain>
    </source>
</reference>
<evidence type="ECO:0000313" key="1">
    <source>
        <dbReference type="EMBL" id="MFB9070403.1"/>
    </source>
</evidence>
<dbReference type="EMBL" id="JBHMFI010000001">
    <property type="protein sequence ID" value="MFB9070403.1"/>
    <property type="molecule type" value="Genomic_DNA"/>
</dbReference>
<keyword evidence="2" id="KW-1185">Reference proteome</keyword>